<protein>
    <submittedName>
        <fullName evidence="2">Uncharacterized protein</fullName>
    </submittedName>
</protein>
<dbReference type="Proteomes" id="UP000553957">
    <property type="component" value="Unassembled WGS sequence"/>
</dbReference>
<dbReference type="EMBL" id="JACHKF010000001">
    <property type="protein sequence ID" value="MBB6571603.1"/>
    <property type="molecule type" value="Genomic_DNA"/>
</dbReference>
<gene>
    <name evidence="1" type="ORF">HNR71_007240</name>
    <name evidence="2" type="ORF">HPO96_28775</name>
</gene>
<sequence>MTITLVVIAVLAAGLGALYLRVQRRQQAFFRDRVASIGLGEAPVEPWLAAAAERAFGVQGNAERMVRGERVWACDFTYQAMRSSTAAKCHVVAVSLPTALPPLAVFPKNPMLPGNLEFESAEFNRTFSVECFDRRYASAVLTPRVMEWLLTYPKLQWKVDGNVLLAWNAGYWTADVVRHSTAAFDGLLERIDPYVFEEFRAH</sequence>
<dbReference type="EMBL" id="JABJRC010000008">
    <property type="protein sequence ID" value="NOL44249.1"/>
    <property type="molecule type" value="Genomic_DNA"/>
</dbReference>
<organism evidence="2 3">
    <name type="scientific">Kribbella sandramycini</name>
    <dbReference type="NCBI Taxonomy" id="60450"/>
    <lineage>
        <taxon>Bacteria</taxon>
        <taxon>Bacillati</taxon>
        <taxon>Actinomycetota</taxon>
        <taxon>Actinomycetes</taxon>
        <taxon>Propionibacteriales</taxon>
        <taxon>Kribbellaceae</taxon>
        <taxon>Kribbella</taxon>
    </lineage>
</organism>
<name>A0A7Y4L4M1_9ACTN</name>
<proteinExistence type="predicted"/>
<accession>A0A7Y4L4M1</accession>
<reference evidence="2 3" key="1">
    <citation type="submission" date="2020-05" db="EMBL/GenBank/DDBJ databases">
        <title>Genome sequence of Kribbella sandramycini ATCC 39419.</title>
        <authorList>
            <person name="Maclea K.S."/>
            <person name="Fair J.L."/>
        </authorList>
    </citation>
    <scope>NUCLEOTIDE SEQUENCE [LARGE SCALE GENOMIC DNA]</scope>
    <source>
        <strain evidence="2 3">ATCC 39419</strain>
    </source>
</reference>
<comment type="caution">
    <text evidence="2">The sequence shown here is derived from an EMBL/GenBank/DDBJ whole genome shotgun (WGS) entry which is preliminary data.</text>
</comment>
<evidence type="ECO:0000313" key="4">
    <source>
        <dbReference type="Proteomes" id="UP000553957"/>
    </source>
</evidence>
<dbReference type="AlphaFoldDB" id="A0A7Y4L4M1"/>
<dbReference type="RefSeq" id="WP_171677499.1">
    <property type="nucleotide sequence ID" value="NZ_BAAAGT010000016.1"/>
</dbReference>
<dbReference type="Proteomes" id="UP000534306">
    <property type="component" value="Unassembled WGS sequence"/>
</dbReference>
<evidence type="ECO:0000313" key="1">
    <source>
        <dbReference type="EMBL" id="MBB6571603.1"/>
    </source>
</evidence>
<reference evidence="1 4" key="2">
    <citation type="submission" date="2020-08" db="EMBL/GenBank/DDBJ databases">
        <title>Sequencing the genomes of 1000 actinobacteria strains.</title>
        <authorList>
            <person name="Klenk H.-P."/>
        </authorList>
    </citation>
    <scope>NUCLEOTIDE SEQUENCE [LARGE SCALE GENOMIC DNA]</scope>
    <source>
        <strain evidence="1 4">DSM 15626</strain>
    </source>
</reference>
<evidence type="ECO:0000313" key="3">
    <source>
        <dbReference type="Proteomes" id="UP000534306"/>
    </source>
</evidence>
<evidence type="ECO:0000313" key="2">
    <source>
        <dbReference type="EMBL" id="NOL44249.1"/>
    </source>
</evidence>
<keyword evidence="3" id="KW-1185">Reference proteome</keyword>